<name>A0AAD9MRU5_9ANNE</name>
<organism evidence="2 3">
    <name type="scientific">Paralvinella palmiformis</name>
    <dbReference type="NCBI Taxonomy" id="53620"/>
    <lineage>
        <taxon>Eukaryota</taxon>
        <taxon>Metazoa</taxon>
        <taxon>Spiralia</taxon>
        <taxon>Lophotrochozoa</taxon>
        <taxon>Annelida</taxon>
        <taxon>Polychaeta</taxon>
        <taxon>Sedentaria</taxon>
        <taxon>Canalipalpata</taxon>
        <taxon>Terebellida</taxon>
        <taxon>Terebelliformia</taxon>
        <taxon>Alvinellidae</taxon>
        <taxon>Paralvinella</taxon>
    </lineage>
</organism>
<protein>
    <submittedName>
        <fullName evidence="2">Uncharacterized protein</fullName>
    </submittedName>
</protein>
<sequence length="151" mass="16501">MSANGDDVSEVTACDGHTMTSLEHDDAIEIISSHADSTPITDTAYTMFTSVDAASVDLELPPTSGSREALSEDRIKVLARERCLTKTPPPSKKQKRIKRAVMVVGTLLITMSLILVGVTLYMSEHIDEMGKWIVTTTTTTTHMMTNKTPMK</sequence>
<reference evidence="2" key="1">
    <citation type="journal article" date="2023" name="Mol. Biol. Evol.">
        <title>Third-Generation Sequencing Reveals the Adaptive Role of the Epigenome in Three Deep-Sea Polychaetes.</title>
        <authorList>
            <person name="Perez M."/>
            <person name="Aroh O."/>
            <person name="Sun Y."/>
            <person name="Lan Y."/>
            <person name="Juniper S.K."/>
            <person name="Young C.R."/>
            <person name="Angers B."/>
            <person name="Qian P.Y."/>
        </authorList>
    </citation>
    <scope>NUCLEOTIDE SEQUENCE</scope>
    <source>
        <strain evidence="2">P08H-3</strain>
    </source>
</reference>
<comment type="caution">
    <text evidence="2">The sequence shown here is derived from an EMBL/GenBank/DDBJ whole genome shotgun (WGS) entry which is preliminary data.</text>
</comment>
<gene>
    <name evidence="2" type="ORF">LSH36_876g00022</name>
</gene>
<dbReference type="AlphaFoldDB" id="A0AAD9MRU5"/>
<evidence type="ECO:0000313" key="3">
    <source>
        <dbReference type="Proteomes" id="UP001208570"/>
    </source>
</evidence>
<keyword evidence="1" id="KW-0472">Membrane</keyword>
<keyword evidence="1" id="KW-0812">Transmembrane</keyword>
<keyword evidence="1" id="KW-1133">Transmembrane helix</keyword>
<evidence type="ECO:0000313" key="2">
    <source>
        <dbReference type="EMBL" id="KAK2143110.1"/>
    </source>
</evidence>
<accession>A0AAD9MRU5</accession>
<evidence type="ECO:0000256" key="1">
    <source>
        <dbReference type="SAM" id="Phobius"/>
    </source>
</evidence>
<dbReference type="Proteomes" id="UP001208570">
    <property type="component" value="Unassembled WGS sequence"/>
</dbReference>
<dbReference type="EMBL" id="JAODUP010000876">
    <property type="protein sequence ID" value="KAK2143110.1"/>
    <property type="molecule type" value="Genomic_DNA"/>
</dbReference>
<keyword evidence="3" id="KW-1185">Reference proteome</keyword>
<proteinExistence type="predicted"/>
<feature type="transmembrane region" description="Helical" evidence="1">
    <location>
        <begin position="100"/>
        <end position="122"/>
    </location>
</feature>